<organism evidence="3 4">
    <name type="scientific">Cephus cinctus</name>
    <name type="common">Wheat stem sawfly</name>
    <dbReference type="NCBI Taxonomy" id="211228"/>
    <lineage>
        <taxon>Eukaryota</taxon>
        <taxon>Metazoa</taxon>
        <taxon>Ecdysozoa</taxon>
        <taxon>Arthropoda</taxon>
        <taxon>Hexapoda</taxon>
        <taxon>Insecta</taxon>
        <taxon>Pterygota</taxon>
        <taxon>Neoptera</taxon>
        <taxon>Endopterygota</taxon>
        <taxon>Hymenoptera</taxon>
        <taxon>Cephoidea</taxon>
        <taxon>Cephidae</taxon>
        <taxon>Cephus</taxon>
    </lineage>
</organism>
<evidence type="ECO:0000313" key="6">
    <source>
        <dbReference type="RefSeq" id="XP_024946284.1"/>
    </source>
</evidence>
<dbReference type="RefSeq" id="XP_015606639.1">
    <property type="nucleotide sequence ID" value="XM_015751153.1"/>
</dbReference>
<dbReference type="AlphaFoldDB" id="A0AAJ7FSW9"/>
<dbReference type="KEGG" id="ccin:107273209"/>
<name>A0AAJ7FSW9_CEPCN</name>
<evidence type="ECO:0000313" key="4">
    <source>
        <dbReference type="RefSeq" id="XP_015606638.1"/>
    </source>
</evidence>
<evidence type="ECO:0000256" key="1">
    <source>
        <dbReference type="SAM" id="Phobius"/>
    </source>
</evidence>
<dbReference type="Proteomes" id="UP000694920">
    <property type="component" value="Unplaced"/>
</dbReference>
<dbReference type="PANTHER" id="PTHR22762">
    <property type="entry name" value="ALPHA-GLUCOSIDASE"/>
    <property type="match status" value="1"/>
</dbReference>
<dbReference type="PROSITE" id="PS00307">
    <property type="entry name" value="LECTIN_LEGUME_BETA"/>
    <property type="match status" value="1"/>
</dbReference>
<gene>
    <name evidence="4 5 6" type="primary">LOC107273209</name>
</gene>
<keyword evidence="1" id="KW-0472">Membrane</keyword>
<dbReference type="GeneID" id="107273209"/>
<proteinExistence type="predicted"/>
<dbReference type="Pfam" id="PF21365">
    <property type="entry name" value="Glyco_hydro_31_3rd"/>
    <property type="match status" value="1"/>
</dbReference>
<dbReference type="RefSeq" id="XP_024946284.1">
    <property type="nucleotide sequence ID" value="XM_025090516.1"/>
</dbReference>
<feature type="transmembrane region" description="Helical" evidence="1">
    <location>
        <begin position="32"/>
        <end position="54"/>
    </location>
</feature>
<protein>
    <submittedName>
        <fullName evidence="4 5">Lysosomal alpha-glucosidase</fullName>
    </submittedName>
</protein>
<reference evidence="4 5" key="1">
    <citation type="submission" date="2025-04" db="UniProtKB">
        <authorList>
            <consortium name="RefSeq"/>
        </authorList>
    </citation>
    <scope>IDENTIFICATION</scope>
</reference>
<dbReference type="Gene3D" id="2.60.40.1760">
    <property type="entry name" value="glycosyl hydrolase (family 31)"/>
    <property type="match status" value="1"/>
</dbReference>
<sequence length="896" mass="99818">MNMDSRQVKEMDKLLVYLKPVRLRDRIFLSPYVKYVFPTILIALTVPLAAYGLLFAPLVKDKTGNVTCHIYSSYFVECAPGRNLTYDECVISGCCYNVLTNVCHHSLPSRHGYIVSSMSDSGASLTPRKTHSPFGSVNRDAVSLEIQSIDANHLEIILSMGDSTTRSSVDSKKRNFFQNFSKRDERLTEETLNVMPRNSESRTIAVELDSVSNLIPYVHYPEFSVSIARASSSVNDSTYIWTTARGPLILTESYWEWSIFMTNSTVYGLNDVQLNGTTNFIYNNENGTIIPAFLGITENGDGMACYVDYEGPMEIKMNNGSNLIILRGFSLPEMISVHIFAGPTPLDAVRQLGTSFSHMSQTPKGMSHGLHVCPNGDLTPLEDIILDLNNTILITEVIKVPWDSHCLHQKLCPTIELNLTDDALKKINLGREILSSTNRSFQPHLSPMLFHGNASLSSHLGSERLLLTDNNTQIYNGLYLASPVVYPDWANSRVPSTAESYLLNYIKELRTDLIYVRDSWPKDEQGMDFDGSSMGFDYMPQPLRDLMCNMTVPFDLISSTSSVHHTRHNSYSRSFRNFIQSNATVLELRGIAGEAGNSSWASLRKAIRVGVGSGLVGLLPPPMYVCGTGTHAVYLEADLCVRWYGAAVPWPHVMVLPERLPGSSYLPTAASLNAAKLLRLRATLATYQHTNLAKYYREGTPVMASTSLYYPKEPEVRDSWDQFMWGESILIGLVTLPEVYQVTMWIPGQYTWRHLQGGSPVTSSNCSTSVTAAIGEIVSLLRPGHVVPVHETVADTTLGTMRNDLDLLVNLLCDNECLAFGSIFYGEEEKGGDFLKIGTTNSSFTLENILSVQNYACDRTQAQSTFIRSVQILGTESHRINQNLCNLTEDTYEIIF</sequence>
<feature type="domain" description="Glycosyl hydrolase family 31 C-terminal" evidence="2">
    <location>
        <begin position="699"/>
        <end position="787"/>
    </location>
</feature>
<dbReference type="PANTHER" id="PTHR22762:SF167">
    <property type="entry name" value="LYSOSOMAL ALPHA-GLUCOSIDASE-LIKE PROTEIN"/>
    <property type="match status" value="1"/>
</dbReference>
<evidence type="ECO:0000313" key="5">
    <source>
        <dbReference type="RefSeq" id="XP_015606639.1"/>
    </source>
</evidence>
<dbReference type="GO" id="GO:0006491">
    <property type="term" value="P:N-glycan processing"/>
    <property type="evidence" value="ECO:0007669"/>
    <property type="project" value="TreeGrafter"/>
</dbReference>
<keyword evidence="3" id="KW-1185">Reference proteome</keyword>
<keyword evidence="1" id="KW-1133">Transmembrane helix</keyword>
<dbReference type="InterPro" id="IPR019825">
    <property type="entry name" value="Lectin_legB_Mn/Ca_BS"/>
</dbReference>
<dbReference type="Gene3D" id="2.60.40.1180">
    <property type="entry name" value="Golgi alpha-mannosidase II"/>
    <property type="match status" value="1"/>
</dbReference>
<accession>A0AAJ7FSW9</accession>
<dbReference type="Gene3D" id="3.20.20.80">
    <property type="entry name" value="Glycosidases"/>
    <property type="match status" value="1"/>
</dbReference>
<evidence type="ECO:0000313" key="3">
    <source>
        <dbReference type="Proteomes" id="UP000694920"/>
    </source>
</evidence>
<dbReference type="InterPro" id="IPR013780">
    <property type="entry name" value="Glyco_hydro_b"/>
</dbReference>
<dbReference type="RefSeq" id="XP_015606638.1">
    <property type="nucleotide sequence ID" value="XM_015751152.2"/>
</dbReference>
<keyword evidence="1" id="KW-0812">Transmembrane</keyword>
<dbReference type="GO" id="GO:0090599">
    <property type="term" value="F:alpha-glucosidase activity"/>
    <property type="evidence" value="ECO:0007669"/>
    <property type="project" value="TreeGrafter"/>
</dbReference>
<evidence type="ECO:0000259" key="2">
    <source>
        <dbReference type="Pfam" id="PF21365"/>
    </source>
</evidence>
<dbReference type="SUPFAM" id="SSF51011">
    <property type="entry name" value="Glycosyl hydrolase domain"/>
    <property type="match status" value="1"/>
</dbReference>
<dbReference type="InterPro" id="IPR048395">
    <property type="entry name" value="Glyco_hydro_31_C"/>
</dbReference>